<dbReference type="GO" id="GO:0003735">
    <property type="term" value="F:structural constituent of ribosome"/>
    <property type="evidence" value="ECO:0007669"/>
    <property type="project" value="TreeGrafter"/>
</dbReference>
<feature type="domain" description="RNase III" evidence="11">
    <location>
        <begin position="118"/>
        <end position="206"/>
    </location>
</feature>
<dbReference type="InterPro" id="IPR044443">
    <property type="entry name" value="Ribosomal_mL44_DSRM_fung"/>
</dbReference>
<dbReference type="PROSITE" id="PS50137">
    <property type="entry name" value="DS_RBD"/>
    <property type="match status" value="1"/>
</dbReference>
<feature type="region of interest" description="Disordered" evidence="9">
    <location>
        <begin position="36"/>
        <end position="79"/>
    </location>
</feature>
<dbReference type="STRING" id="1035309.A0A2C5WZJ1"/>
<dbReference type="Pfam" id="PF22892">
    <property type="entry name" value="DSRM_MRPL44"/>
    <property type="match status" value="1"/>
</dbReference>
<comment type="subcellular location">
    <subcellularLocation>
        <location evidence="1">Mitochondrion</location>
    </subcellularLocation>
</comment>
<evidence type="ECO:0000313" key="13">
    <source>
        <dbReference type="Proteomes" id="UP000222788"/>
    </source>
</evidence>
<name>A0A2C5WZJ1_9PEZI</name>
<evidence type="ECO:0000259" key="11">
    <source>
        <dbReference type="PROSITE" id="PS50142"/>
    </source>
</evidence>
<dbReference type="OrthoDB" id="67027at2759"/>
<dbReference type="GO" id="GO:0005739">
    <property type="term" value="C:mitochondrion"/>
    <property type="evidence" value="ECO:0007669"/>
    <property type="project" value="TreeGrafter"/>
</dbReference>
<comment type="caution">
    <text evidence="12">The sequence shown here is derived from an EMBL/GenBank/DDBJ whole genome shotgun (WGS) entry which is preliminary data.</text>
</comment>
<dbReference type="GO" id="GO:0003725">
    <property type="term" value="F:double-stranded RNA binding"/>
    <property type="evidence" value="ECO:0007669"/>
    <property type="project" value="InterPro"/>
</dbReference>
<reference evidence="12 13" key="1">
    <citation type="journal article" date="2013" name="Fungal Biol.">
        <title>Analysis of microsatellite markers in the genome of the plant pathogen Ceratocystis fimbriata.</title>
        <authorList>
            <person name="Simpson M.C."/>
            <person name="Wilken P.M."/>
            <person name="Coetzee M.P."/>
            <person name="Wingfield M.J."/>
            <person name="Wingfield B.D."/>
        </authorList>
    </citation>
    <scope>NUCLEOTIDE SEQUENCE [LARGE SCALE GENOMIC DNA]</scope>
    <source>
        <strain evidence="12 13">CBS 114723</strain>
    </source>
</reference>
<dbReference type="InterPro" id="IPR036389">
    <property type="entry name" value="RNase_III_sf"/>
</dbReference>
<dbReference type="Proteomes" id="UP000222788">
    <property type="component" value="Unassembled WGS sequence"/>
</dbReference>
<keyword evidence="2 8" id="KW-0694">RNA-binding</keyword>
<dbReference type="InterPro" id="IPR000999">
    <property type="entry name" value="RNase_III_dom"/>
</dbReference>
<evidence type="ECO:0000256" key="5">
    <source>
        <dbReference type="ARBA" id="ARBA00023274"/>
    </source>
</evidence>
<evidence type="ECO:0000256" key="7">
    <source>
        <dbReference type="ARBA" id="ARBA00035187"/>
    </source>
</evidence>
<reference evidence="12 13" key="2">
    <citation type="journal article" date="2013" name="IMA Fungus">
        <title>IMA Genome-F 1: Ceratocystis fimbriata: Draft nuclear genome sequence for the plant pathogen, Ceratocystis fimbriata.</title>
        <authorList>
            <person name="Wilken P.M."/>
            <person name="Steenkamp E.T."/>
            <person name="Wingfield M.J."/>
            <person name="de Beer Z.W."/>
            <person name="Wingfield B.D."/>
        </authorList>
    </citation>
    <scope>NUCLEOTIDE SEQUENCE [LARGE SCALE GENOMIC DNA]</scope>
    <source>
        <strain evidence="12 13">CBS 114723</strain>
    </source>
</reference>
<dbReference type="SUPFAM" id="SSF54768">
    <property type="entry name" value="dsRNA-binding domain-like"/>
    <property type="match status" value="1"/>
</dbReference>
<dbReference type="InterPro" id="IPR014720">
    <property type="entry name" value="dsRBD_dom"/>
</dbReference>
<evidence type="ECO:0000256" key="4">
    <source>
        <dbReference type="ARBA" id="ARBA00023128"/>
    </source>
</evidence>
<gene>
    <name evidence="12" type="primary">MRPL3</name>
    <name evidence="12" type="ORF">CFIMG_007246RA00001</name>
</gene>
<evidence type="ECO:0000259" key="10">
    <source>
        <dbReference type="PROSITE" id="PS50137"/>
    </source>
</evidence>
<evidence type="ECO:0000313" key="12">
    <source>
        <dbReference type="EMBL" id="PHH51213.1"/>
    </source>
</evidence>
<dbReference type="GO" id="GO:0004525">
    <property type="term" value="F:ribonuclease III activity"/>
    <property type="evidence" value="ECO:0007669"/>
    <property type="project" value="InterPro"/>
</dbReference>
<feature type="compositionally biased region" description="Polar residues" evidence="9">
    <location>
        <begin position="69"/>
        <end position="79"/>
    </location>
</feature>
<organism evidence="12 13">
    <name type="scientific">Ceratocystis fimbriata CBS 114723</name>
    <dbReference type="NCBI Taxonomy" id="1035309"/>
    <lineage>
        <taxon>Eukaryota</taxon>
        <taxon>Fungi</taxon>
        <taxon>Dikarya</taxon>
        <taxon>Ascomycota</taxon>
        <taxon>Pezizomycotina</taxon>
        <taxon>Sordariomycetes</taxon>
        <taxon>Hypocreomycetidae</taxon>
        <taxon>Microascales</taxon>
        <taxon>Ceratocystidaceae</taxon>
        <taxon>Ceratocystis</taxon>
    </lineage>
</organism>
<dbReference type="PANTHER" id="PTHR11207">
    <property type="entry name" value="RIBONUCLEASE III"/>
    <property type="match status" value="1"/>
</dbReference>
<evidence type="ECO:0000256" key="1">
    <source>
        <dbReference type="ARBA" id="ARBA00004173"/>
    </source>
</evidence>
<evidence type="ECO:0000256" key="2">
    <source>
        <dbReference type="ARBA" id="ARBA00022884"/>
    </source>
</evidence>
<feature type="domain" description="DRBM" evidence="10">
    <location>
        <begin position="349"/>
        <end position="419"/>
    </location>
</feature>
<evidence type="ECO:0000256" key="9">
    <source>
        <dbReference type="SAM" id="MobiDB-lite"/>
    </source>
</evidence>
<evidence type="ECO:0000256" key="3">
    <source>
        <dbReference type="ARBA" id="ARBA00022980"/>
    </source>
</evidence>
<proteinExistence type="inferred from homology"/>
<dbReference type="SUPFAM" id="SSF69065">
    <property type="entry name" value="RNase III domain-like"/>
    <property type="match status" value="1"/>
</dbReference>
<keyword evidence="13" id="KW-1185">Reference proteome</keyword>
<sequence>MMKRLRVRQLAGQLASVAPSPAVRCMTSEVISQHVRFQSSTTPPPAADSAPLHAPVSAPTNAADPVSVSEANTAPQATLPSFEDIRPVIGANAGGVSPDATSPYPSPPPSAALKSAKLHALHARLGLSDKFPINTLARALVDPSADENPKFNNVNLAYLGSTVINYHLSEFLVCKYPRLPMLVLYEVMRGYSGSEALSMVARQWGVESASEPGGEVDPGLLQFSTDPAKGIKQRVWGHVRKEAAYAEKYNWRRSVSSRTVLDDALGDALSSKKSDATPAASETGKLPSEIVKEQRQRWMRVRAEAMSGFVQALVGGIYIHRGREAAKTFVRSHLLSRTLPVEKMFAFRLPTMELTKLCAREGFEPPVARMESETGRLSRTPVFVVGIYSGTDKLGEGIGSSQDEARQKATMNALKAWYLYSPGENVRVPSDMYNKSSGPWAAPYIDIGEIV</sequence>
<dbReference type="SMART" id="SM00358">
    <property type="entry name" value="DSRM"/>
    <property type="match status" value="1"/>
</dbReference>
<dbReference type="CDD" id="cd19873">
    <property type="entry name" value="DSRM_MRPL3_like"/>
    <property type="match status" value="1"/>
</dbReference>
<protein>
    <recommendedName>
        <fullName evidence="7">Large ribosomal subunit protein mL44</fullName>
    </recommendedName>
</protein>
<evidence type="ECO:0000256" key="6">
    <source>
        <dbReference type="ARBA" id="ARBA00024034"/>
    </source>
</evidence>
<accession>A0A2C5WZJ1</accession>
<dbReference type="SMART" id="SM00535">
    <property type="entry name" value="RIBOc"/>
    <property type="match status" value="1"/>
</dbReference>
<dbReference type="Gene3D" id="1.10.1520.10">
    <property type="entry name" value="Ribonuclease III domain"/>
    <property type="match status" value="1"/>
</dbReference>
<keyword evidence="5" id="KW-0687">Ribonucleoprotein</keyword>
<keyword evidence="3 12" id="KW-0689">Ribosomal protein</keyword>
<dbReference type="PROSITE" id="PS50142">
    <property type="entry name" value="RNASE_3_2"/>
    <property type="match status" value="1"/>
</dbReference>
<dbReference type="PANTHER" id="PTHR11207:SF32">
    <property type="entry name" value="LARGE RIBOSOMAL SUBUNIT PROTEIN ML44"/>
    <property type="match status" value="1"/>
</dbReference>
<dbReference type="AlphaFoldDB" id="A0A2C5WZJ1"/>
<comment type="similarity">
    <text evidence="6">Belongs to the ribonuclease III family. Mitochondrion-specific ribosomal protein mL44 subfamily.</text>
</comment>
<dbReference type="GO" id="GO:0005840">
    <property type="term" value="C:ribosome"/>
    <property type="evidence" value="ECO:0007669"/>
    <property type="project" value="UniProtKB-KW"/>
</dbReference>
<evidence type="ECO:0000256" key="8">
    <source>
        <dbReference type="PROSITE-ProRule" id="PRU00266"/>
    </source>
</evidence>
<dbReference type="EMBL" id="APWK03000100">
    <property type="protein sequence ID" value="PHH51213.1"/>
    <property type="molecule type" value="Genomic_DNA"/>
</dbReference>
<dbReference type="InterPro" id="IPR044444">
    <property type="entry name" value="Ribosomal_mL44_DSRM_metazoa"/>
</dbReference>
<dbReference type="GO" id="GO:0006396">
    <property type="term" value="P:RNA processing"/>
    <property type="evidence" value="ECO:0007669"/>
    <property type="project" value="InterPro"/>
</dbReference>
<dbReference type="Gene3D" id="3.30.160.20">
    <property type="match status" value="1"/>
</dbReference>
<keyword evidence="4" id="KW-0496">Mitochondrion</keyword>